<dbReference type="EMBL" id="KY124271">
    <property type="protein sequence ID" value="AQX44741.1"/>
    <property type="molecule type" value="Genomic_DNA"/>
</dbReference>
<dbReference type="Gene3D" id="3.40.50.150">
    <property type="entry name" value="Vaccinia Virus protein VP39"/>
    <property type="match status" value="1"/>
</dbReference>
<accession>A0A1L5YBA5</accession>
<dbReference type="EMBL" id="KX897545">
    <property type="protein sequence ID" value="APP87974.1"/>
    <property type="molecule type" value="Genomic_DNA"/>
</dbReference>
<keyword evidence="2" id="KW-0934">Plastid</keyword>
<dbReference type="AlphaFoldDB" id="A0A1L5YBA5"/>
<dbReference type="CDD" id="cd02440">
    <property type="entry name" value="AdoMet_MTases"/>
    <property type="match status" value="1"/>
</dbReference>
<dbReference type="SUPFAM" id="SSF53335">
    <property type="entry name" value="S-adenosyl-L-methionine-dependent methyltransferases"/>
    <property type="match status" value="1"/>
</dbReference>
<evidence type="ECO:0000259" key="1">
    <source>
        <dbReference type="Pfam" id="PF08241"/>
    </source>
</evidence>
<dbReference type="GO" id="GO:0008757">
    <property type="term" value="F:S-adenosylmethionine-dependent methyltransferase activity"/>
    <property type="evidence" value="ECO:0007669"/>
    <property type="project" value="InterPro"/>
</dbReference>
<gene>
    <name evidence="2" type="primary">bioC</name>
    <name evidence="2" type="ORF">PCKR_178</name>
    <name evidence="3" type="ORF">PFK_178</name>
</gene>
<evidence type="ECO:0000313" key="2">
    <source>
        <dbReference type="EMBL" id="APP87974.1"/>
    </source>
</evidence>
<protein>
    <submittedName>
        <fullName evidence="2">Biotin biosynthesis protein BioC</fullName>
    </submittedName>
</protein>
<geneLocation type="plastid" evidence="2"/>
<name>A0A1L5YBA5_9EUKA</name>
<dbReference type="InterPro" id="IPR029063">
    <property type="entry name" value="SAM-dependent_MTases_sf"/>
</dbReference>
<sequence>MSNAPESFHRKIAYHFDSAHSNYEPAARLQQSVAWRLARQIKYCTLPKGLRLDLGAGTGFLSRAIEAHKPDQRVISIDRSMTLLGCNPNSPSIVWNLNDGPLPVNHQVSLIACSFAIQWLLHPTRHIEKWCQKLSKGGWFALALPTNDSFPQWYEAADKANVMCSALPLPKAEDLIAISADYLTELHVDRLQFTQSAKQGLDFLRQIRTIGAQSSLMDPLNPGALRKLNRFWNQGSNRAKLTWDILILVGQRI</sequence>
<feature type="domain" description="Methyltransferase type 11" evidence="1">
    <location>
        <begin position="52"/>
        <end position="141"/>
    </location>
</feature>
<organism evidence="2">
    <name type="scientific">Paulinella micropora</name>
    <dbReference type="NCBI Taxonomy" id="1928728"/>
    <lineage>
        <taxon>Eukaryota</taxon>
        <taxon>Sar</taxon>
        <taxon>Rhizaria</taxon>
        <taxon>Cercozoa</taxon>
        <taxon>Imbricatea</taxon>
        <taxon>Silicofilosea</taxon>
        <taxon>Euglyphida</taxon>
        <taxon>Paulinellidae</taxon>
        <taxon>Paulinella</taxon>
    </lineage>
</organism>
<proteinExistence type="predicted"/>
<reference evidence="2" key="1">
    <citation type="journal article" date="2017" name="Protist">
        <title>Diversity of the Photosynthetic Paulinella Species, with the Description of Paulinella micropora sp. nov. and the Chromatophore Genome Sequence for strain KR01.</title>
        <authorList>
            <person name="Lhee D."/>
            <person name="Yang E.C."/>
            <person name="Kim J.I."/>
            <person name="Nakayama T."/>
            <person name="Zuccarello G."/>
            <person name="Andersen R.A."/>
            <person name="Yoon H.S."/>
        </authorList>
    </citation>
    <scope>NUCLEOTIDE SEQUENCE</scope>
    <source>
        <strain evidence="3">FK01</strain>
        <strain evidence="2">KR01</strain>
    </source>
</reference>
<dbReference type="Pfam" id="PF08241">
    <property type="entry name" value="Methyltransf_11"/>
    <property type="match status" value="1"/>
</dbReference>
<dbReference type="InterPro" id="IPR013216">
    <property type="entry name" value="Methyltransf_11"/>
</dbReference>
<evidence type="ECO:0000313" key="3">
    <source>
        <dbReference type="EMBL" id="AQX44741.1"/>
    </source>
</evidence>